<feature type="binding site" evidence="6">
    <location>
        <position position="10"/>
    </location>
    <ligand>
        <name>Zn(2+)</name>
        <dbReference type="ChEBI" id="CHEBI:29105"/>
    </ligand>
</feature>
<feature type="domain" description="C2H2-type" evidence="8">
    <location>
        <begin position="350"/>
        <end position="378"/>
    </location>
</feature>
<feature type="compositionally biased region" description="Basic residues" evidence="7">
    <location>
        <begin position="150"/>
        <end position="166"/>
    </location>
</feature>
<dbReference type="GO" id="GO:0005634">
    <property type="term" value="C:nucleus"/>
    <property type="evidence" value="ECO:0007669"/>
    <property type="project" value="InterPro"/>
</dbReference>
<dbReference type="PANTHER" id="PTHR24379:SF121">
    <property type="entry name" value="C2H2-TYPE DOMAIN-CONTAINING PROTEIN"/>
    <property type="match status" value="1"/>
</dbReference>
<dbReference type="InterPro" id="IPR013087">
    <property type="entry name" value="Znf_C2H2_type"/>
</dbReference>
<evidence type="ECO:0000256" key="5">
    <source>
        <dbReference type="PROSITE-ProRule" id="PRU00042"/>
    </source>
</evidence>
<sequence length="530" mass="62206">MTLPTICRCCLAKGLHTDMEIPNIYEGKKEIYFEMLQECFNIDLSTQKKSKSICNKCITRLRDAHDFMQQVLYTEEIITTILEENNGNIFFISVDECEELKSEDDSTDGLYLNIDDVSIEVKSDNCDNSDNSDNVEEKESKAKEVIKSSGAKRKPSTKKSSRKSRSEKKVSKLTRPLHEKDKQKKNLTTLLKYSNILVFKDRTLAGIICGYCDKVFEDPLELRSHTDSDHASERLFIPLDYKKYPIKLEISNLKCTICDEDIDNLQTLKEHLVNRHDKFIYNDIKDYLMSFKFTSDSFNCTMCTSKYKTFKMLKQHMNIHYMNHICHCGSTFITKRSLNAHKTTHIEGSYKCDFCEKVFSNNTKKIYHQRTLHLGRRTIRNCPYCEESFPTHYQQNQHIVKVHKTEALYKCNICKRGYIRKTLLMKHIKRYHMMERNHRCVECGCKFFNSRSLRLHMVKHTGVKRYECKICKKTYGRNTTLTAHMRIHNNDRRFKCDICDNAFVQKCSLKSHLLSHHGVIKSSSEIFAKI</sequence>
<keyword evidence="3 5" id="KW-0863">Zinc-finger</keyword>
<keyword evidence="1 6" id="KW-0479">Metal-binding</keyword>
<dbReference type="GO" id="GO:0008270">
    <property type="term" value="F:zinc ion binding"/>
    <property type="evidence" value="ECO:0007669"/>
    <property type="project" value="UniProtKB-UniRule"/>
</dbReference>
<evidence type="ECO:0000259" key="8">
    <source>
        <dbReference type="PROSITE" id="PS50157"/>
    </source>
</evidence>
<reference evidence="10" key="1">
    <citation type="submission" date="2021-02" db="EMBL/GenBank/DDBJ databases">
        <authorList>
            <person name="Steward A R."/>
        </authorList>
    </citation>
    <scope>NUCLEOTIDE SEQUENCE</scope>
</reference>
<evidence type="ECO:0000256" key="4">
    <source>
        <dbReference type="ARBA" id="ARBA00022833"/>
    </source>
</evidence>
<dbReference type="SMART" id="SM00868">
    <property type="entry name" value="zf-AD"/>
    <property type="match status" value="1"/>
</dbReference>
<keyword evidence="2" id="KW-0677">Repeat</keyword>
<feature type="compositionally biased region" description="Basic and acidic residues" evidence="7">
    <location>
        <begin position="135"/>
        <end position="146"/>
    </location>
</feature>
<feature type="domain" description="C2H2-type" evidence="8">
    <location>
        <begin position="438"/>
        <end position="465"/>
    </location>
</feature>
<feature type="domain" description="ZAD" evidence="9">
    <location>
        <begin position="5"/>
        <end position="81"/>
    </location>
</feature>
<dbReference type="InterPro" id="IPR036236">
    <property type="entry name" value="Znf_C2H2_sf"/>
</dbReference>
<dbReference type="InterPro" id="IPR012934">
    <property type="entry name" value="Znf_AD"/>
</dbReference>
<comment type="caution">
    <text evidence="10">The sequence shown here is derived from an EMBL/GenBank/DDBJ whole genome shotgun (WGS) entry which is preliminary data.</text>
</comment>
<feature type="binding site" evidence="6">
    <location>
        <position position="7"/>
    </location>
    <ligand>
        <name>Zn(2+)</name>
        <dbReference type="ChEBI" id="CHEBI:29105"/>
    </ligand>
</feature>
<dbReference type="PANTHER" id="PTHR24379">
    <property type="entry name" value="KRAB AND ZINC FINGER DOMAIN-CONTAINING"/>
    <property type="match status" value="1"/>
</dbReference>
<feature type="domain" description="C2H2-type" evidence="8">
    <location>
        <begin position="494"/>
        <end position="518"/>
    </location>
</feature>
<dbReference type="Pfam" id="PF07776">
    <property type="entry name" value="zf-AD"/>
    <property type="match status" value="1"/>
</dbReference>
<feature type="binding site" evidence="6">
    <location>
        <position position="57"/>
    </location>
    <ligand>
        <name>Zn(2+)</name>
        <dbReference type="ChEBI" id="CHEBI:29105"/>
    </ligand>
</feature>
<feature type="domain" description="C2H2-type" evidence="8">
    <location>
        <begin position="207"/>
        <end position="235"/>
    </location>
</feature>
<accession>A0A821UIQ6</accession>
<dbReference type="SUPFAM" id="SSF57667">
    <property type="entry name" value="beta-beta-alpha zinc fingers"/>
    <property type="match status" value="4"/>
</dbReference>
<evidence type="ECO:0000256" key="2">
    <source>
        <dbReference type="ARBA" id="ARBA00022737"/>
    </source>
</evidence>
<evidence type="ECO:0000313" key="10">
    <source>
        <dbReference type="EMBL" id="CAF4890227.1"/>
    </source>
</evidence>
<dbReference type="Gene3D" id="3.40.1800.20">
    <property type="match status" value="1"/>
</dbReference>
<dbReference type="Pfam" id="PF00096">
    <property type="entry name" value="zf-C2H2"/>
    <property type="match status" value="3"/>
</dbReference>
<gene>
    <name evidence="10" type="ORF">PMACD_LOCUS10387</name>
</gene>
<evidence type="ECO:0000259" key="9">
    <source>
        <dbReference type="PROSITE" id="PS51915"/>
    </source>
</evidence>
<evidence type="ECO:0000256" key="3">
    <source>
        <dbReference type="ARBA" id="ARBA00022771"/>
    </source>
</evidence>
<feature type="domain" description="C2H2-type" evidence="8">
    <location>
        <begin position="466"/>
        <end position="493"/>
    </location>
</feature>
<evidence type="ECO:0000256" key="6">
    <source>
        <dbReference type="PROSITE-ProRule" id="PRU01263"/>
    </source>
</evidence>
<dbReference type="PROSITE" id="PS50157">
    <property type="entry name" value="ZINC_FINGER_C2H2_2"/>
    <property type="match status" value="6"/>
</dbReference>
<dbReference type="AlphaFoldDB" id="A0A821UIQ6"/>
<dbReference type="PROSITE" id="PS00028">
    <property type="entry name" value="ZINC_FINGER_C2H2_1"/>
    <property type="match status" value="8"/>
</dbReference>
<dbReference type="SUPFAM" id="SSF57716">
    <property type="entry name" value="Glucocorticoid receptor-like (DNA-binding domain)"/>
    <property type="match status" value="1"/>
</dbReference>
<protein>
    <submittedName>
        <fullName evidence="10">Uncharacterized protein</fullName>
    </submittedName>
</protein>
<evidence type="ECO:0000256" key="7">
    <source>
        <dbReference type="SAM" id="MobiDB-lite"/>
    </source>
</evidence>
<dbReference type="OrthoDB" id="7295497at2759"/>
<dbReference type="PROSITE" id="PS51915">
    <property type="entry name" value="ZAD"/>
    <property type="match status" value="1"/>
</dbReference>
<organism evidence="10 11">
    <name type="scientific">Pieris macdunnoughi</name>
    <dbReference type="NCBI Taxonomy" id="345717"/>
    <lineage>
        <taxon>Eukaryota</taxon>
        <taxon>Metazoa</taxon>
        <taxon>Ecdysozoa</taxon>
        <taxon>Arthropoda</taxon>
        <taxon>Hexapoda</taxon>
        <taxon>Insecta</taxon>
        <taxon>Pterygota</taxon>
        <taxon>Neoptera</taxon>
        <taxon>Endopterygota</taxon>
        <taxon>Lepidoptera</taxon>
        <taxon>Glossata</taxon>
        <taxon>Ditrysia</taxon>
        <taxon>Papilionoidea</taxon>
        <taxon>Pieridae</taxon>
        <taxon>Pierinae</taxon>
        <taxon>Pieris</taxon>
    </lineage>
</organism>
<dbReference type="EMBL" id="CAJOBZ010000031">
    <property type="protein sequence ID" value="CAF4890227.1"/>
    <property type="molecule type" value="Genomic_DNA"/>
</dbReference>
<proteinExistence type="predicted"/>
<dbReference type="FunFam" id="3.30.160.60:FF:000264">
    <property type="entry name" value="Zinc finger protein 236"/>
    <property type="match status" value="1"/>
</dbReference>
<evidence type="ECO:0000256" key="1">
    <source>
        <dbReference type="ARBA" id="ARBA00022723"/>
    </source>
</evidence>
<name>A0A821UIQ6_9NEOP</name>
<feature type="region of interest" description="Disordered" evidence="7">
    <location>
        <begin position="124"/>
        <end position="179"/>
    </location>
</feature>
<keyword evidence="4 6" id="KW-0862">Zinc</keyword>
<evidence type="ECO:0000313" key="11">
    <source>
        <dbReference type="Proteomes" id="UP000663880"/>
    </source>
</evidence>
<keyword evidence="11" id="KW-1185">Reference proteome</keyword>
<dbReference type="Proteomes" id="UP000663880">
    <property type="component" value="Unassembled WGS sequence"/>
</dbReference>
<feature type="binding site" evidence="6">
    <location>
        <position position="54"/>
    </location>
    <ligand>
        <name>Zn(2+)</name>
        <dbReference type="ChEBI" id="CHEBI:29105"/>
    </ligand>
</feature>
<feature type="domain" description="C2H2-type" evidence="8">
    <location>
        <begin position="409"/>
        <end position="437"/>
    </location>
</feature>
<dbReference type="Gene3D" id="3.30.160.60">
    <property type="entry name" value="Classic Zinc Finger"/>
    <property type="match status" value="6"/>
</dbReference>
<dbReference type="SMART" id="SM00355">
    <property type="entry name" value="ZnF_C2H2"/>
    <property type="match status" value="10"/>
</dbReference>